<feature type="compositionally biased region" description="Basic residues" evidence="1">
    <location>
        <begin position="373"/>
        <end position="385"/>
    </location>
</feature>
<name>A0ABR3RSA3_9PLEO</name>
<protein>
    <submittedName>
        <fullName evidence="3">Uncharacterized protein</fullName>
    </submittedName>
</protein>
<evidence type="ECO:0000256" key="1">
    <source>
        <dbReference type="SAM" id="MobiDB-lite"/>
    </source>
</evidence>
<dbReference type="InterPro" id="IPR027417">
    <property type="entry name" value="P-loop_NTPase"/>
</dbReference>
<evidence type="ECO:0000256" key="2">
    <source>
        <dbReference type="SAM" id="Phobius"/>
    </source>
</evidence>
<dbReference type="PANTHER" id="PTHR36978">
    <property type="entry name" value="P-LOOP CONTAINING NUCLEOTIDE TRIPHOSPHATE HYDROLASE"/>
    <property type="match status" value="1"/>
</dbReference>
<dbReference type="Gene3D" id="3.40.50.300">
    <property type="entry name" value="P-loop containing nucleotide triphosphate hydrolases"/>
    <property type="match status" value="1"/>
</dbReference>
<feature type="compositionally biased region" description="Basic and acidic residues" evidence="1">
    <location>
        <begin position="386"/>
        <end position="396"/>
    </location>
</feature>
<feature type="region of interest" description="Disordered" evidence="1">
    <location>
        <begin position="365"/>
        <end position="399"/>
    </location>
</feature>
<feature type="transmembrane region" description="Helical" evidence="2">
    <location>
        <begin position="335"/>
        <end position="356"/>
    </location>
</feature>
<feature type="region of interest" description="Disordered" evidence="1">
    <location>
        <begin position="1"/>
        <end position="57"/>
    </location>
</feature>
<dbReference type="InterPro" id="IPR040632">
    <property type="entry name" value="Sulfotransfer_4"/>
</dbReference>
<organism evidence="3 4">
    <name type="scientific">Nothophoma quercina</name>
    <dbReference type="NCBI Taxonomy" id="749835"/>
    <lineage>
        <taxon>Eukaryota</taxon>
        <taxon>Fungi</taxon>
        <taxon>Dikarya</taxon>
        <taxon>Ascomycota</taxon>
        <taxon>Pezizomycotina</taxon>
        <taxon>Dothideomycetes</taxon>
        <taxon>Pleosporomycetidae</taxon>
        <taxon>Pleosporales</taxon>
        <taxon>Pleosporineae</taxon>
        <taxon>Didymellaceae</taxon>
        <taxon>Nothophoma</taxon>
    </lineage>
</organism>
<sequence length="471" mass="52408">MGESISPTTPAFEAAATDPPSPPPQLPAIPTEAPAKSSNAPPAEGEDATPPPRLIDSDPSKFRSLKQVIVIGLPGSGIDGVGDALKKLGFKVYDFQAASDRYERDFPLWLEAMRLRVTKQAYNKSDYDKVIGDYNALVGVPASLFDLELIRLYPNVKIISMTRRSDYAFLKEVAGRTTSRFWQTIDPTYCGDLHRLLTVNAKSSQAVMAEVEEQHARGLVKEKNLLEIRNLIGWVPLCQFLGVPIPNKPAPELHDDSFRAVLAARPKRILAEKRAKISHIIKMAVKYTVISALVMSLALSAVPLGIWTLLKLLVISLQFYNLLIMRSQIRDVTRLSAIGVAIGALVCGFIVGYIVASLRERQVPSTVSPGREHQHRYKNDRRKGKQSRDKRSENVENVRSVRPTLPSWSGVQENIRKDDAKMQTKGRAATFEEWKNGKHVTFHVTHKQTESGQDLFSGPRKILSVTEETVE</sequence>
<dbReference type="PANTHER" id="PTHR36978:SF4">
    <property type="entry name" value="P-LOOP CONTAINING NUCLEOSIDE TRIPHOSPHATE HYDROLASE PROTEIN"/>
    <property type="match status" value="1"/>
</dbReference>
<keyword evidence="2" id="KW-0472">Membrane</keyword>
<comment type="caution">
    <text evidence="3">The sequence shown here is derived from an EMBL/GenBank/DDBJ whole genome shotgun (WGS) entry which is preliminary data.</text>
</comment>
<gene>
    <name evidence="3" type="ORF">SLS59_002287</name>
</gene>
<proteinExistence type="predicted"/>
<evidence type="ECO:0000313" key="3">
    <source>
        <dbReference type="EMBL" id="KAL1607322.1"/>
    </source>
</evidence>
<dbReference type="EMBL" id="JAKIXB020000006">
    <property type="protein sequence ID" value="KAL1607322.1"/>
    <property type="molecule type" value="Genomic_DNA"/>
</dbReference>
<keyword evidence="4" id="KW-1185">Reference proteome</keyword>
<keyword evidence="2" id="KW-1133">Transmembrane helix</keyword>
<reference evidence="3 4" key="1">
    <citation type="submission" date="2024-02" db="EMBL/GenBank/DDBJ databases">
        <title>De novo assembly and annotation of 12 fungi associated with fruit tree decline syndrome in Ontario, Canada.</title>
        <authorList>
            <person name="Sulman M."/>
            <person name="Ellouze W."/>
            <person name="Ilyukhin E."/>
        </authorList>
    </citation>
    <scope>NUCLEOTIDE SEQUENCE [LARGE SCALE GENOMIC DNA]</scope>
    <source>
        <strain evidence="3 4">M97-236</strain>
    </source>
</reference>
<keyword evidence="2" id="KW-0812">Transmembrane</keyword>
<evidence type="ECO:0000313" key="4">
    <source>
        <dbReference type="Proteomes" id="UP001521222"/>
    </source>
</evidence>
<dbReference type="Pfam" id="PF17784">
    <property type="entry name" value="Sulfotransfer_4"/>
    <property type="match status" value="1"/>
</dbReference>
<accession>A0ABR3RSA3</accession>
<dbReference type="Proteomes" id="UP001521222">
    <property type="component" value="Unassembled WGS sequence"/>
</dbReference>